<gene>
    <name evidence="2" type="ORF">AVDCRST_MAG49-1779</name>
</gene>
<organism evidence="2">
    <name type="scientific">uncultured Thermomicrobiales bacterium</name>
    <dbReference type="NCBI Taxonomy" id="1645740"/>
    <lineage>
        <taxon>Bacteria</taxon>
        <taxon>Pseudomonadati</taxon>
        <taxon>Thermomicrobiota</taxon>
        <taxon>Thermomicrobia</taxon>
        <taxon>Thermomicrobiales</taxon>
        <taxon>environmental samples</taxon>
    </lineage>
</organism>
<feature type="compositionally biased region" description="Basic residues" evidence="1">
    <location>
        <begin position="1"/>
        <end position="27"/>
    </location>
</feature>
<evidence type="ECO:0000256" key="1">
    <source>
        <dbReference type="SAM" id="MobiDB-lite"/>
    </source>
</evidence>
<accession>A0A6J4ULA9</accession>
<dbReference type="EMBL" id="CADCWG010000114">
    <property type="protein sequence ID" value="CAA9550884.1"/>
    <property type="molecule type" value="Genomic_DNA"/>
</dbReference>
<feature type="region of interest" description="Disordered" evidence="1">
    <location>
        <begin position="1"/>
        <end position="41"/>
    </location>
</feature>
<reference evidence="2" key="1">
    <citation type="submission" date="2020-02" db="EMBL/GenBank/DDBJ databases">
        <authorList>
            <person name="Meier V. D."/>
        </authorList>
    </citation>
    <scope>NUCLEOTIDE SEQUENCE</scope>
    <source>
        <strain evidence="2">AVDCRST_MAG49</strain>
    </source>
</reference>
<evidence type="ECO:0000313" key="2">
    <source>
        <dbReference type="EMBL" id="CAA9550884.1"/>
    </source>
</evidence>
<name>A0A6J4ULA9_9BACT</name>
<protein>
    <submittedName>
        <fullName evidence="2">Uncharacterized protein</fullName>
    </submittedName>
</protein>
<sequence>MPGGRRTPRQCPHGHGRAAGGARHHPAGRPAAVLVSRARAA</sequence>
<proteinExistence type="predicted"/>
<dbReference type="AlphaFoldDB" id="A0A6J4ULA9"/>